<proteinExistence type="predicted"/>
<dbReference type="InterPro" id="IPR014284">
    <property type="entry name" value="RNA_pol_sigma-70_dom"/>
</dbReference>
<dbReference type="Proteomes" id="UP000320390">
    <property type="component" value="Chromosome"/>
</dbReference>
<keyword evidence="1" id="KW-0805">Transcription regulation</keyword>
<dbReference type="PANTHER" id="PTHR43133:SF8">
    <property type="entry name" value="RNA POLYMERASE SIGMA FACTOR HI_1459-RELATED"/>
    <property type="match status" value="1"/>
</dbReference>
<accession>A0A518EP53</accession>
<evidence type="ECO:0000256" key="4">
    <source>
        <dbReference type="ARBA" id="ARBA00023163"/>
    </source>
</evidence>
<evidence type="ECO:0000256" key="2">
    <source>
        <dbReference type="ARBA" id="ARBA00023082"/>
    </source>
</evidence>
<reference evidence="6 7" key="1">
    <citation type="submission" date="2019-02" db="EMBL/GenBank/DDBJ databases">
        <title>Deep-cultivation of Planctomycetes and their phenomic and genomic characterization uncovers novel biology.</title>
        <authorList>
            <person name="Wiegand S."/>
            <person name="Jogler M."/>
            <person name="Boedeker C."/>
            <person name="Pinto D."/>
            <person name="Vollmers J."/>
            <person name="Rivas-Marin E."/>
            <person name="Kohn T."/>
            <person name="Peeters S.H."/>
            <person name="Heuer A."/>
            <person name="Rast P."/>
            <person name="Oberbeckmann S."/>
            <person name="Bunk B."/>
            <person name="Jeske O."/>
            <person name="Meyerdierks A."/>
            <person name="Storesund J.E."/>
            <person name="Kallscheuer N."/>
            <person name="Luecker S."/>
            <person name="Lage O.M."/>
            <person name="Pohl T."/>
            <person name="Merkel B.J."/>
            <person name="Hornburger P."/>
            <person name="Mueller R.-W."/>
            <person name="Bruemmer F."/>
            <person name="Labrenz M."/>
            <person name="Spormann A.M."/>
            <person name="Op den Camp H."/>
            <person name="Overmann J."/>
            <person name="Amann R."/>
            <person name="Jetten M.S.M."/>
            <person name="Mascher T."/>
            <person name="Medema M.H."/>
            <person name="Devos D.P."/>
            <person name="Kaster A.-K."/>
            <person name="Ovreas L."/>
            <person name="Rohde M."/>
            <person name="Galperin M.Y."/>
            <person name="Jogler C."/>
        </authorList>
    </citation>
    <scope>NUCLEOTIDE SEQUENCE [LARGE SCALE GENOMIC DNA]</scope>
    <source>
        <strain evidence="6 7">Poly30</strain>
    </source>
</reference>
<feature type="domain" description="RNA polymerase sigma factor 70 region 4 type 2" evidence="5">
    <location>
        <begin position="112"/>
        <end position="164"/>
    </location>
</feature>
<protein>
    <submittedName>
        <fullName evidence="6">RNA polymerase sigma factor</fullName>
    </submittedName>
</protein>
<evidence type="ECO:0000256" key="3">
    <source>
        <dbReference type="ARBA" id="ARBA00023125"/>
    </source>
</evidence>
<dbReference type="InterPro" id="IPR039425">
    <property type="entry name" value="RNA_pol_sigma-70-like"/>
</dbReference>
<dbReference type="PANTHER" id="PTHR43133">
    <property type="entry name" value="RNA POLYMERASE ECF-TYPE SIGMA FACTO"/>
    <property type="match status" value="1"/>
</dbReference>
<dbReference type="AlphaFoldDB" id="A0A518EP53"/>
<organism evidence="6 7">
    <name type="scientific">Saltatorellus ferox</name>
    <dbReference type="NCBI Taxonomy" id="2528018"/>
    <lineage>
        <taxon>Bacteria</taxon>
        <taxon>Pseudomonadati</taxon>
        <taxon>Planctomycetota</taxon>
        <taxon>Planctomycetia</taxon>
        <taxon>Planctomycetia incertae sedis</taxon>
        <taxon>Saltatorellus</taxon>
    </lineage>
</organism>
<dbReference type="InterPro" id="IPR013324">
    <property type="entry name" value="RNA_pol_sigma_r3/r4-like"/>
</dbReference>
<dbReference type="InterPro" id="IPR013249">
    <property type="entry name" value="RNA_pol_sigma70_r4_t2"/>
</dbReference>
<keyword evidence="7" id="KW-1185">Reference proteome</keyword>
<keyword evidence="3" id="KW-0238">DNA-binding</keyword>
<dbReference type="EMBL" id="CP036434">
    <property type="protein sequence ID" value="QDV05858.1"/>
    <property type="molecule type" value="Genomic_DNA"/>
</dbReference>
<dbReference type="SUPFAM" id="SSF49464">
    <property type="entry name" value="Carboxypeptidase regulatory domain-like"/>
    <property type="match status" value="2"/>
</dbReference>
<dbReference type="InterPro" id="IPR008969">
    <property type="entry name" value="CarboxyPept-like_regulatory"/>
</dbReference>
<dbReference type="GO" id="GO:0016987">
    <property type="term" value="F:sigma factor activity"/>
    <property type="evidence" value="ECO:0007669"/>
    <property type="project" value="UniProtKB-KW"/>
</dbReference>
<dbReference type="Gene3D" id="1.10.10.10">
    <property type="entry name" value="Winged helix-like DNA-binding domain superfamily/Winged helix DNA-binding domain"/>
    <property type="match status" value="1"/>
</dbReference>
<dbReference type="GO" id="GO:0003677">
    <property type="term" value="F:DNA binding"/>
    <property type="evidence" value="ECO:0007669"/>
    <property type="project" value="UniProtKB-KW"/>
</dbReference>
<dbReference type="InterPro" id="IPR036388">
    <property type="entry name" value="WH-like_DNA-bd_sf"/>
</dbReference>
<dbReference type="SUPFAM" id="SSF88659">
    <property type="entry name" value="Sigma3 and sigma4 domains of RNA polymerase sigma factors"/>
    <property type="match status" value="1"/>
</dbReference>
<evidence type="ECO:0000256" key="1">
    <source>
        <dbReference type="ARBA" id="ARBA00023015"/>
    </source>
</evidence>
<name>A0A518EP53_9BACT</name>
<evidence type="ECO:0000313" key="7">
    <source>
        <dbReference type="Proteomes" id="UP000320390"/>
    </source>
</evidence>
<sequence length="1166" mass="125372">MMDFMHSPDPGPGAATELAELGREARWLARVAGRLIADPALAEDACQDTWLAAHRRSRSAVPARAELLKGLRGFVSVARRGERRRRDRERRAARDERLPSAADIAARDEQIERMWTAVAELQEPLRSTLVLHYRHEATTAEIAERLGLAQDTVRWRLRKGVAELRSKLDRDEAGGGLAAMAVLLSRKSVSASAVVTGGAALTAASFSLHKVLFGAVAAVAATCLLWMALDVPTALEPASALGPGVLESATVLPLPGTTQATDGEPETRVALAAARESAEPTSQDLALAPPDEWTLRAVDESGHPVPEAEVHIALSGQELTRKVLGETDANGDFSIDAWPGQPVSLWTEKSGYQNGFADLRRRGGESRDLGELVMPPAAALYARIVDEFGRGVPGAVLFVERSPDLAGQWGLPPGREDWRVADANGSIGWTNLSPATRRFWIHTNLYRDRIVAWDGASEGTDSTSPAIWRVVEGDVLHGRVEGRPAGESPPASENAALLVVAHLGASSFGSADFLGGPTAQFFGRGPSSTLEDDGSFTLRGLHPGATYRLCMRESYPRETAFNRSLGVMDAFSLCEPKDVSAEAGTVVLQWRRPASVTFRVEVSGRGDWPTDLRASSMNQALGAALRQHGALVPDESGRCTVETLPTGRGKASLAISSKGYSPAFVEFEALEAGDEVDVGVLELRPVPRARVLVKDAATGEGVEGASVYTSREQRGAPAPQRPAVAMTDGSGWADVEFHESSTQAISVRHPEFAERVLKGQALESGQQLVVELRKGGQAIVIVSGEVLGQRILCKPISGEAALGPTVRRTNALSGLRIESREPDATGRATFDHLVAGEYEFFTFGGELSIAESTRLMSPARRAGSVRATVTDGASITVELDGSSPFVLEGTLTMDGAPLAGAKVSLFDPLRHDGEALWRLQQGYRIPTCVTARDGRYTLEHTEAGEFLLVIQSDRCVVAQEQPVVLDSPLHKLDLDLTRCVVEGRVVDSSGAPVADQVILARLSRDKQDPLRNAHSDHRVRTGADGHYRLVGLPGGKSFSIQSHGRGWQGTYAGPFRLEEGEVRGDVDLVTDRSADLTITVDRGSDAARRIEVELRMIEAFPETGGGLPKSATHRRRVSIREGTRSTTAEDLTPGRYTVEWQHAGRVVASKEVDVSLDVDNRISFEE</sequence>
<keyword evidence="4" id="KW-0804">Transcription</keyword>
<dbReference type="Pfam" id="PF08281">
    <property type="entry name" value="Sigma70_r4_2"/>
    <property type="match status" value="1"/>
</dbReference>
<evidence type="ECO:0000313" key="6">
    <source>
        <dbReference type="EMBL" id="QDV05858.1"/>
    </source>
</evidence>
<evidence type="ECO:0000259" key="5">
    <source>
        <dbReference type="Pfam" id="PF08281"/>
    </source>
</evidence>
<dbReference type="GO" id="GO:0006352">
    <property type="term" value="P:DNA-templated transcription initiation"/>
    <property type="evidence" value="ECO:0007669"/>
    <property type="project" value="InterPro"/>
</dbReference>
<gene>
    <name evidence="6" type="ORF">Poly30_13610</name>
</gene>
<keyword evidence="2" id="KW-0731">Sigma factor</keyword>
<dbReference type="NCBIfam" id="TIGR02937">
    <property type="entry name" value="sigma70-ECF"/>
    <property type="match status" value="1"/>
</dbReference>
<dbReference type="OrthoDB" id="256352at2"/>